<dbReference type="CDD" id="cd13127">
    <property type="entry name" value="MATE_tuaB_like"/>
    <property type="match status" value="1"/>
</dbReference>
<dbReference type="InterPro" id="IPR050833">
    <property type="entry name" value="Poly_Biosynth_Transport"/>
</dbReference>
<evidence type="ECO:0000256" key="6">
    <source>
        <dbReference type="ARBA" id="ARBA00023136"/>
    </source>
</evidence>
<feature type="transmembrane region" description="Helical" evidence="7">
    <location>
        <begin position="253"/>
        <end position="272"/>
    </location>
</feature>
<feature type="transmembrane region" description="Helical" evidence="7">
    <location>
        <begin position="301"/>
        <end position="320"/>
    </location>
</feature>
<evidence type="ECO:0000313" key="9">
    <source>
        <dbReference type="Proteomes" id="UP000217507"/>
    </source>
</evidence>
<feature type="transmembrane region" description="Helical" evidence="7">
    <location>
        <begin position="95"/>
        <end position="115"/>
    </location>
</feature>
<dbReference type="Pfam" id="PF13440">
    <property type="entry name" value="Polysacc_synt_3"/>
    <property type="match status" value="1"/>
</dbReference>
<evidence type="ECO:0000256" key="2">
    <source>
        <dbReference type="ARBA" id="ARBA00007430"/>
    </source>
</evidence>
<feature type="transmembrane region" description="Helical" evidence="7">
    <location>
        <begin position="371"/>
        <end position="396"/>
    </location>
</feature>
<feature type="transmembrane region" description="Helical" evidence="7">
    <location>
        <begin position="50"/>
        <end position="67"/>
    </location>
</feature>
<evidence type="ECO:0000313" key="8">
    <source>
        <dbReference type="EMBL" id="BAY67915.1"/>
    </source>
</evidence>
<sequence>MNRIQTLQKRLFQDRFIRNIGWMGAAELVIRVFRLITTVILARFLSAEDYGLAAIVLMTYEFIRVFTRNGIADKIVQADASEVEELCRTAYGLNWLIAGVLFIAQCLASLAIAQFYNNSQLILPICLIAITYLIYPLAMVQTALIRRENRLNILALITSVQVSTDNILTAILALSGMGMWAIVLPKFLVAPIWIILTFKYHPWRMTKSLTFAGGGKITSFASRVLGIELLTIFRENIDYLLIGRFLSVQALGVYYFAFNAGLGLSLSVINAIRVSLFSDLCDLNSQATLFTQRYMQSLRKIALMIVPLVIFQSSLAPFYVPLIFGHKWVERGAVPILILICCSALSRPFADAASLMFRAFGQPQIELRWNLVFTMCLAIAISLGTQWGILGAAIAVTATHLILQPLYTIWATRQVLPKFLQEVKG</sequence>
<dbReference type="Proteomes" id="UP000217507">
    <property type="component" value="Chromosome"/>
</dbReference>
<feature type="transmembrane region" description="Helical" evidence="7">
    <location>
        <begin position="151"/>
        <end position="173"/>
    </location>
</feature>
<feature type="transmembrane region" description="Helical" evidence="7">
    <location>
        <begin position="179"/>
        <end position="198"/>
    </location>
</feature>
<feature type="transmembrane region" description="Helical" evidence="7">
    <location>
        <begin position="121"/>
        <end position="139"/>
    </location>
</feature>
<name>A0A1Z4KG21_ANAVA</name>
<dbReference type="EMBL" id="AP018216">
    <property type="protein sequence ID" value="BAY67915.1"/>
    <property type="molecule type" value="Genomic_DNA"/>
</dbReference>
<dbReference type="GO" id="GO:0005886">
    <property type="term" value="C:plasma membrane"/>
    <property type="evidence" value="ECO:0007669"/>
    <property type="project" value="UniProtKB-SubCell"/>
</dbReference>
<evidence type="ECO:0000256" key="1">
    <source>
        <dbReference type="ARBA" id="ARBA00004651"/>
    </source>
</evidence>
<accession>A0A1Z4KG21</accession>
<keyword evidence="6 7" id="KW-0472">Membrane</keyword>
<dbReference type="PANTHER" id="PTHR30250:SF10">
    <property type="entry name" value="LIPOPOLYSACCHARIDE BIOSYNTHESIS PROTEIN WZXC"/>
    <property type="match status" value="1"/>
</dbReference>
<comment type="subcellular location">
    <subcellularLocation>
        <location evidence="1">Cell membrane</location>
        <topology evidence="1">Multi-pass membrane protein</topology>
    </subcellularLocation>
</comment>
<reference evidence="8 9" key="1">
    <citation type="submission" date="2017-06" db="EMBL/GenBank/DDBJ databases">
        <title>Genome sequencing of cyanobaciteial culture collection at National Institute for Environmental Studies (NIES).</title>
        <authorList>
            <person name="Hirose Y."/>
            <person name="Shimura Y."/>
            <person name="Fujisawa T."/>
            <person name="Nakamura Y."/>
            <person name="Kawachi M."/>
        </authorList>
    </citation>
    <scope>NUCLEOTIDE SEQUENCE [LARGE SCALE GENOMIC DNA]</scope>
    <source>
        <strain evidence="8 9">NIES-23</strain>
    </source>
</reference>
<dbReference type="PANTHER" id="PTHR30250">
    <property type="entry name" value="PST FAMILY PREDICTED COLANIC ACID TRANSPORTER"/>
    <property type="match status" value="1"/>
</dbReference>
<evidence type="ECO:0000256" key="5">
    <source>
        <dbReference type="ARBA" id="ARBA00022989"/>
    </source>
</evidence>
<comment type="similarity">
    <text evidence="2">Belongs to the polysaccharide synthase family.</text>
</comment>
<keyword evidence="3" id="KW-1003">Cell membrane</keyword>
<feature type="transmembrane region" description="Helical" evidence="7">
    <location>
        <begin position="332"/>
        <end position="350"/>
    </location>
</feature>
<proteinExistence type="inferred from homology"/>
<gene>
    <name evidence="8" type="ORF">NIES23_06970</name>
</gene>
<dbReference type="AlphaFoldDB" id="A0A1Z4KG21"/>
<keyword evidence="5 7" id="KW-1133">Transmembrane helix</keyword>
<evidence type="ECO:0000256" key="7">
    <source>
        <dbReference type="SAM" id="Phobius"/>
    </source>
</evidence>
<protein>
    <recommendedName>
        <fullName evidence="10">Polysaccharide biosynthesis protein</fullName>
    </recommendedName>
</protein>
<feature type="transmembrane region" description="Helical" evidence="7">
    <location>
        <begin position="210"/>
        <end position="233"/>
    </location>
</feature>
<feature type="transmembrane region" description="Helical" evidence="7">
    <location>
        <begin position="20"/>
        <end position="44"/>
    </location>
</feature>
<evidence type="ECO:0000256" key="4">
    <source>
        <dbReference type="ARBA" id="ARBA00022692"/>
    </source>
</evidence>
<evidence type="ECO:0008006" key="10">
    <source>
        <dbReference type="Google" id="ProtNLM"/>
    </source>
</evidence>
<organism evidence="8 9">
    <name type="scientific">Trichormus variabilis NIES-23</name>
    <dbReference type="NCBI Taxonomy" id="1973479"/>
    <lineage>
        <taxon>Bacteria</taxon>
        <taxon>Bacillati</taxon>
        <taxon>Cyanobacteriota</taxon>
        <taxon>Cyanophyceae</taxon>
        <taxon>Nostocales</taxon>
        <taxon>Nostocaceae</taxon>
        <taxon>Trichormus</taxon>
    </lineage>
</organism>
<evidence type="ECO:0000256" key="3">
    <source>
        <dbReference type="ARBA" id="ARBA00022475"/>
    </source>
</evidence>
<keyword evidence="4 7" id="KW-0812">Transmembrane</keyword>